<keyword evidence="1" id="KW-0472">Membrane</keyword>
<dbReference type="AlphaFoldDB" id="A0A0E9X3T4"/>
<organism evidence="2">
    <name type="scientific">Anguilla anguilla</name>
    <name type="common">European freshwater eel</name>
    <name type="synonym">Muraena anguilla</name>
    <dbReference type="NCBI Taxonomy" id="7936"/>
    <lineage>
        <taxon>Eukaryota</taxon>
        <taxon>Metazoa</taxon>
        <taxon>Chordata</taxon>
        <taxon>Craniata</taxon>
        <taxon>Vertebrata</taxon>
        <taxon>Euteleostomi</taxon>
        <taxon>Actinopterygii</taxon>
        <taxon>Neopterygii</taxon>
        <taxon>Teleostei</taxon>
        <taxon>Anguilliformes</taxon>
        <taxon>Anguillidae</taxon>
        <taxon>Anguilla</taxon>
    </lineage>
</organism>
<reference evidence="2" key="2">
    <citation type="journal article" date="2015" name="Fish Shellfish Immunol.">
        <title>Early steps in the European eel (Anguilla anguilla)-Vibrio vulnificus interaction in the gills: Role of the RtxA13 toxin.</title>
        <authorList>
            <person name="Callol A."/>
            <person name="Pajuelo D."/>
            <person name="Ebbesson L."/>
            <person name="Teles M."/>
            <person name="MacKenzie S."/>
            <person name="Amaro C."/>
        </authorList>
    </citation>
    <scope>NUCLEOTIDE SEQUENCE</scope>
</reference>
<feature type="transmembrane region" description="Helical" evidence="1">
    <location>
        <begin position="12"/>
        <end position="33"/>
    </location>
</feature>
<protein>
    <submittedName>
        <fullName evidence="2">Uncharacterized protein</fullName>
    </submittedName>
</protein>
<dbReference type="EMBL" id="GBXM01011348">
    <property type="protein sequence ID" value="JAH97229.1"/>
    <property type="molecule type" value="Transcribed_RNA"/>
</dbReference>
<name>A0A0E9X3T4_ANGAN</name>
<accession>A0A0E9X3T4</accession>
<sequence length="98" mass="11167">MAGQLNEPSAWDVVLCTLTQTTGFILFIVLVSFHSYDVSNSFISFHVEMLVVKTEKKNVRNDDALKLMNWYSTACSSLLPCGFQYWCNVLSHSPPFPW</sequence>
<evidence type="ECO:0000256" key="1">
    <source>
        <dbReference type="SAM" id="Phobius"/>
    </source>
</evidence>
<keyword evidence="1" id="KW-0812">Transmembrane</keyword>
<proteinExistence type="predicted"/>
<keyword evidence="1" id="KW-1133">Transmembrane helix</keyword>
<evidence type="ECO:0000313" key="2">
    <source>
        <dbReference type="EMBL" id="JAH97229.1"/>
    </source>
</evidence>
<reference evidence="2" key="1">
    <citation type="submission" date="2014-11" db="EMBL/GenBank/DDBJ databases">
        <authorList>
            <person name="Amaro Gonzalez C."/>
        </authorList>
    </citation>
    <scope>NUCLEOTIDE SEQUENCE</scope>
</reference>